<evidence type="ECO:0000256" key="5">
    <source>
        <dbReference type="ARBA" id="ARBA00022568"/>
    </source>
</evidence>
<dbReference type="InterPro" id="IPR000699">
    <property type="entry name" value="RIH_dom"/>
</dbReference>
<evidence type="ECO:0000256" key="3">
    <source>
        <dbReference type="ARBA" id="ARBA00009453"/>
    </source>
</evidence>
<comment type="subunit">
    <text evidence="20">Homotetramer. Interacts with CABP1. Interacts with BOK; regulates ITPR2 expression. Interacts with BCL2L10. Interacts with TRPC4. Interacts with CHGA and CHGB.</text>
</comment>
<dbReference type="GO" id="GO:0051209">
    <property type="term" value="P:release of sequestered calcium ion into cytosol"/>
    <property type="evidence" value="ECO:0007669"/>
    <property type="project" value="UniProtKB-UniRule"/>
</dbReference>
<evidence type="ECO:0000256" key="21">
    <source>
        <dbReference type="RuleBase" id="RU368044"/>
    </source>
</evidence>
<dbReference type="SUPFAM" id="SSF100909">
    <property type="entry name" value="IP3 receptor type 1 binding core, domain 2"/>
    <property type="match status" value="2"/>
</dbReference>
<feature type="domain" description="MIR" evidence="24">
    <location>
        <begin position="231"/>
        <end position="287"/>
    </location>
</feature>
<feature type="region of interest" description="Disordered" evidence="23">
    <location>
        <begin position="1109"/>
        <end position="1136"/>
    </location>
</feature>
<dbReference type="Gene3D" id="1.10.287.70">
    <property type="match status" value="1"/>
</dbReference>
<dbReference type="Gene3D" id="2.80.10.50">
    <property type="match status" value="2"/>
</dbReference>
<keyword evidence="17" id="KW-0968">Cytoplasmic vesicle</keyword>
<keyword evidence="6 21" id="KW-0107">Calcium channel</keyword>
<feature type="compositionally biased region" description="Low complexity" evidence="23">
    <location>
        <begin position="1109"/>
        <end position="1119"/>
    </location>
</feature>
<evidence type="ECO:0000256" key="2">
    <source>
        <dbReference type="ARBA" id="ARBA00004638"/>
    </source>
</evidence>
<evidence type="ECO:0000256" key="11">
    <source>
        <dbReference type="ARBA" id="ARBA00022989"/>
    </source>
</evidence>
<evidence type="ECO:0000256" key="13">
    <source>
        <dbReference type="ARBA" id="ARBA00023136"/>
    </source>
</evidence>
<evidence type="ECO:0000256" key="23">
    <source>
        <dbReference type="SAM" id="MobiDB-lite"/>
    </source>
</evidence>
<evidence type="ECO:0000256" key="9">
    <source>
        <dbReference type="ARBA" id="ARBA00022824"/>
    </source>
</evidence>
<evidence type="ECO:0000256" key="16">
    <source>
        <dbReference type="ARBA" id="ARBA00023303"/>
    </source>
</evidence>
<dbReference type="Pfam" id="PF01365">
    <property type="entry name" value="RYDR_ITPR"/>
    <property type="match status" value="2"/>
</dbReference>
<comment type="function">
    <text evidence="21">Receptor for inositol 1,4,5-trisphosphate, a second messenger that mediates the release of intracellular calcium.</text>
</comment>
<comment type="function">
    <text evidence="19">Inositol 1,4,5-trisphosphate-gated calcium channel that upon inositol 1,4,5-trisphosphate binding transports calcium from the endoplasmic reticulum lumen to cytoplasm. Exists in two states; a long-lived closed state where the channel is essentially 'parked' with only very rare visits to an open state and that ligands facilitate the transition from the 'parked' state into a 'drive' mode represented by periods of bursting activity.</text>
</comment>
<keyword evidence="11 21" id="KW-1133">Transmembrane helix</keyword>
<keyword evidence="12 21" id="KW-0406">Ion transport</keyword>
<evidence type="ECO:0000256" key="15">
    <source>
        <dbReference type="ARBA" id="ARBA00023286"/>
    </source>
</evidence>
<feature type="transmembrane region" description="Helical" evidence="21">
    <location>
        <begin position="2253"/>
        <end position="2277"/>
    </location>
</feature>
<evidence type="ECO:0000313" key="26">
    <source>
        <dbReference type="Proteomes" id="UP000001646"/>
    </source>
</evidence>
<evidence type="ECO:0000256" key="22">
    <source>
        <dbReference type="SAM" id="Coils"/>
    </source>
</evidence>
<keyword evidence="4 21" id="KW-0813">Transport</keyword>
<reference evidence="25" key="3">
    <citation type="submission" date="2025-09" db="UniProtKB">
        <authorList>
            <consortium name="Ensembl"/>
        </authorList>
    </citation>
    <scope>IDENTIFICATION</scope>
</reference>
<dbReference type="GO" id="GO:0005789">
    <property type="term" value="C:endoplasmic reticulum membrane"/>
    <property type="evidence" value="ECO:0007669"/>
    <property type="project" value="UniProtKB-SubCell"/>
</dbReference>
<keyword evidence="5 21" id="KW-0109">Calcium transport</keyword>
<dbReference type="Bgee" id="ENSACAG00000011690">
    <property type="expression patterns" value="Expressed in testis and 13 other cell types or tissues"/>
</dbReference>
<dbReference type="GO" id="GO:0005220">
    <property type="term" value="F:inositol 1,4,5-trisphosphate-gated calcium channel activity"/>
    <property type="evidence" value="ECO:0007669"/>
    <property type="project" value="UniProtKB-UniRule"/>
</dbReference>
<keyword evidence="16 21" id="KW-0407">Ion channel</keyword>
<feature type="domain" description="MIR" evidence="24">
    <location>
        <begin position="112"/>
        <end position="166"/>
    </location>
</feature>
<comment type="catalytic activity">
    <reaction evidence="18">
        <text>Ca(2+)(in) = Ca(2+)(out)</text>
        <dbReference type="Rhea" id="RHEA:29671"/>
        <dbReference type="ChEBI" id="CHEBI:29108"/>
    </reaction>
</comment>
<accession>A0A803TJD1</accession>
<dbReference type="InterPro" id="IPR005821">
    <property type="entry name" value="Ion_trans_dom"/>
</dbReference>
<evidence type="ECO:0000256" key="8">
    <source>
        <dbReference type="ARBA" id="ARBA00022737"/>
    </source>
</evidence>
<evidence type="ECO:0000313" key="25">
    <source>
        <dbReference type="Ensembl" id="ENSACAP00000035321.1"/>
    </source>
</evidence>
<feature type="transmembrane region" description="Helical" evidence="21">
    <location>
        <begin position="2297"/>
        <end position="2325"/>
    </location>
</feature>
<evidence type="ECO:0000256" key="7">
    <source>
        <dbReference type="ARBA" id="ARBA00022692"/>
    </source>
</evidence>
<keyword evidence="26" id="KW-1185">Reference proteome</keyword>
<comment type="domain">
    <text evidence="21">The receptor contains a calcium channel in its C-terminal extremity. Its large N-terminal cytoplasmic region has the ligand-binding site in the N-terminus and modulatory sites in the middle portion immediately upstream of the channel region.</text>
</comment>
<keyword evidence="10 21" id="KW-0106">Calcium</keyword>
<evidence type="ECO:0000256" key="18">
    <source>
        <dbReference type="ARBA" id="ARBA00036634"/>
    </source>
</evidence>
<gene>
    <name evidence="25" type="primary">ITPR2</name>
</gene>
<feature type="transmembrane region" description="Helical" evidence="21">
    <location>
        <begin position="2472"/>
        <end position="2495"/>
    </location>
</feature>
<dbReference type="Proteomes" id="UP000001646">
    <property type="component" value="Chromosome 5"/>
</dbReference>
<evidence type="ECO:0000256" key="20">
    <source>
        <dbReference type="ARBA" id="ARBA00061937"/>
    </source>
</evidence>
<keyword evidence="7 21" id="KW-0812">Transmembrane</keyword>
<sequence>MSDKMSSFLYIGDIVSLYAEGSVNGFISTLGLVDDRCVVQPEAGDLCNPPKKFRDCLFKVCPMNRYSAQKQYWKAKQAKQGNHTEAALLKKLQHAAELEQKQNESENKKLLGEIVKYSNVIQLLHIKSNKYLTVNKRLPALLEKNAMRVSLDAAGNEGSWFYIQPFWKLRSEGDNIVVGDKVVLMPVNAGQPLHASNIELLDNPGCKEVNAVNCNTSWKITLFMKFSCYREDVLKGGDVVRLFHAEQEKFLTCDEYQKKQHIFLRTTLRQSATSATSSKALWEIEVVHHDPCRGGAGQWNSLFRFKHLATGNYLAAENRGNKDTRRSRKRQAGEKIMFTLVSVPHGNDIASLFELDATTLQRADCLVPRNSYVRLRHLCTNTWVTSSSIPIDKDEERPVMLKIGTCQTKEDKEAFAIVSVPLSEVRDLDFANDANKVLASTVKKLENGSVTQNERRFVTKLLEDLIFFVADVHNNGQEVLDVVVIKANRERQKLMREQNILAQIFGILKAPFKDKVGEGAMLRLEDLGDQRYAPYKYMLRLCYRILRHSQQDYRKNQEYIAKNFCVMQSQIGYDILAEDTITALLHNNRKLLEKHITAKEIETFVNLLRRNREPRFLDYLSDLCVSNTTAIPVTQELICKYMLSPGNADILIQTKLVSMQMENPLECSVLSDDMDDEEVWLYWIDSNKEPHGKAIRHLAQEAKEGTKTDLEVLTYYRYQLNLFARMCLDRQYLAINQISTQLSVDLILRCMSDESLPYDLRASFCRLMLHMHVDRDPQETVVPVKYARLWTEIPTKITIHEYDSFTDSSRNDMKRKFALTMECVEEYLKEVVNQPFPFGDKEKNKLTFEVVHLARNLIYFGFYSFSELLRLTRTLLAILDIVQVPMSSYLERLRNNVMRTIHGVGEMMTQMVLSRGSIFPISVPDIPPSTHPSKQANIVESEDVTVMDTKLKIIEILQFILSVRLDYRISYMLSIYKKEFGENNENTDSTIMSQADSPVITSDEIAAQAETMFAGRKEKNAVQLDDEGGRTFLRVLIHLIMHDYPPLLSGALHLLFKHFSQRAEVLQAFKQVQLLVSNQDVDNYKQIKADLDQLRLTVEKSELWVEKSSSYESGELGESQTKGSDEPNEPQIDSNKSNNYNIVMEILNRLSKLCVQNKKCRNQQQRLLKNMGAHSVVLDLLQIPYEKTDEKMNEIMNLAHLFLQNFCRGNPQNQVLLHKHLTLFLTPGLLEAETMRHIFTNNYLLCNEISERVVQHFVHSIETHGRHVEYLRFLQTIVKADGKYVKKCQDMVMTELANGGEDVLVFYNDRASFPILLQMMCSERERVDESGSLAYHITLVELLAACTEGKNVYTEIKCNSLLPLDDIVRVVTHDDCIPEVKIAYVNFVNHCYVDTEVEMKEIYTSNHIWKLFENFLVDMARVCNTTTDRKHADVSLEKYVTEPVMNIISGFFNSPFSDNSTSLQTHQPVFIQLLQSAFRIYNCTWPNPAQKSSVESCIKTLAEVAKNRGIAIPVDLDSQVNTLFMKSHSNMVQRAAMGWRMTARSGPRFKEPLGGPAWDYRNIIEKLQDVVASLEQQFSPMMQAEFSVLVDVLHSPELLFPEGSDARIRCGAFMSKLINHTKRLMEKEEKLCIKILQTLREMLEKKDTWKTHSNPVILAMKAFINTFSIIFFISFLKGSNLRKILLNRYFKGDYGSSVNGPLSSNFSKASHLSSQISVARLQCNVYVPIILILKISSLFANFINVLCFLFQYSFFQQLNEQKKSEKFFKVLYDRVKTAQQEIRSTVTVNTIDLSSKKKEEDNDITISVPKKREGMKGQLTEASTATSKAYCVYRREMDPEIDLMSAGTDSGNAEEKSSEEVTMSPAIVIMQPILRFLQLLCENHNRELQNFLRNQNNKTNYNLVCETLQFLDCICGSTTGGLGLLGLYINEKNVALVNQTLESLTEYCQGPCHENQTCIATHESNGIDIIIALILNDINPLGKYRMDLVLQLKNNASKLLLAIMESRHDSENAERILFNMRPRELVDVMKNAYNQGLESDHEEESGDDSISPKDVGHNIYILAHQLARHNKVLQHMLKPGSDPEEGDEALKHYAKHTAQIEIVRYDRTMEQIVFPVPNICEFLTHESKYRVFNTTERDEQGSKVNDFFQQAEDLYNEMKWQKKIRNNPALFWFSRHISLWGSISFNLAVFINLAVALFYPFGDDGDEGTLSPLFSVLLWIAVGICTSLLFFFPKPVGIRPFLVSVMLRSIYTIGLGPTLILLGAANLCNKIVFLVSFVGNRGTFTRGYRAVIMDMAFLYHVVYVLVCMLGLCVHEFFYSFLLFDLVYREETLLNVIKSVTRNGRSIILTAVLALILVYLFSIVGFLFLKDDFIMEVERLKNRTPIADGDTFSTTSLTTMDTCSKENCTTTIPALQSDEEADEDGIERTCDTLLMCIVTVLNQGLRNGGGVGDVLRKPSKDEPLFAARVVYDLLFYFIVIIIVLNLIFGVIIDTFADLRSEKQKKEEILKTTCFICGLERDKFDNKTVSFEEHIKSEHNMWHYLYFIVLVRVKDPTEYTGPESYVAQMIQEKNLDWFPRMRAMSLVSNEGDNEQNEIRNLQERLESTMSLVKQLSGQLAELKEQVCKLHPPPTLLPSANVNRVQTT</sequence>
<keyword evidence="15 21" id="KW-1071">Ligand-gated ion channel</keyword>
<dbReference type="PRINTS" id="PR00779">
    <property type="entry name" value="INSP3RECEPTR"/>
</dbReference>
<feature type="transmembrane region" description="Helical" evidence="21">
    <location>
        <begin position="2179"/>
        <end position="2201"/>
    </location>
</feature>
<feature type="transmembrane region" description="Helical" evidence="21">
    <location>
        <begin position="2346"/>
        <end position="2368"/>
    </location>
</feature>
<keyword evidence="8" id="KW-0677">Repeat</keyword>
<dbReference type="FunFam" id="2.80.10.50:FF:000005">
    <property type="entry name" value="Inositol 1,4,5-trisphosphate receptor type 2"/>
    <property type="match status" value="1"/>
</dbReference>
<dbReference type="InterPro" id="IPR013662">
    <property type="entry name" value="RIH_assoc-dom"/>
</dbReference>
<dbReference type="GO" id="GO:0070679">
    <property type="term" value="F:inositol 1,4,5 trisphosphate binding"/>
    <property type="evidence" value="ECO:0007669"/>
    <property type="project" value="UniProtKB-UniRule"/>
</dbReference>
<dbReference type="InterPro" id="IPR016093">
    <property type="entry name" value="MIR_motif"/>
</dbReference>
<dbReference type="Pfam" id="PF00520">
    <property type="entry name" value="Ion_trans"/>
    <property type="match status" value="1"/>
</dbReference>
<dbReference type="Pfam" id="PF02815">
    <property type="entry name" value="MIR"/>
    <property type="match status" value="1"/>
</dbReference>
<dbReference type="Ensembl" id="ENSACAT00000048439.1">
    <property type="protein sequence ID" value="ENSACAP00000035321.1"/>
    <property type="gene ID" value="ENSACAG00000011690.4"/>
</dbReference>
<dbReference type="SMART" id="SM00472">
    <property type="entry name" value="MIR"/>
    <property type="match status" value="4"/>
</dbReference>
<feature type="domain" description="MIR" evidence="24">
    <location>
        <begin position="294"/>
        <end position="358"/>
    </location>
</feature>
<evidence type="ECO:0000256" key="12">
    <source>
        <dbReference type="ARBA" id="ARBA00023065"/>
    </source>
</evidence>
<evidence type="ECO:0000256" key="6">
    <source>
        <dbReference type="ARBA" id="ARBA00022673"/>
    </source>
</evidence>
<reference evidence="25 26" key="1">
    <citation type="submission" date="2009-12" db="EMBL/GenBank/DDBJ databases">
        <title>The Genome Sequence of Anolis carolinensis (Green Anole Lizard).</title>
        <authorList>
            <consortium name="The Genome Sequencing Platform"/>
            <person name="Di Palma F."/>
            <person name="Alfoldi J."/>
            <person name="Heiman D."/>
            <person name="Young S."/>
            <person name="Grabherr M."/>
            <person name="Johnson J."/>
            <person name="Lander E.S."/>
            <person name="Lindblad-Toh K."/>
        </authorList>
    </citation>
    <scope>NUCLEOTIDE SEQUENCE [LARGE SCALE GENOMIC DNA]</scope>
    <source>
        <strain evidence="25 26">JBL SC #1</strain>
    </source>
</reference>
<feature type="transmembrane region" description="Helical" evidence="21">
    <location>
        <begin position="2213"/>
        <end position="2232"/>
    </location>
</feature>
<dbReference type="InterPro" id="IPR015925">
    <property type="entry name" value="Ryanodine_IP3_receptor"/>
</dbReference>
<comment type="similarity">
    <text evidence="3 21">Belongs to the InsP3 receptor family.</text>
</comment>
<dbReference type="GeneTree" id="ENSGT00940000156039"/>
<evidence type="ECO:0000256" key="14">
    <source>
        <dbReference type="ARBA" id="ARBA00023170"/>
    </source>
</evidence>
<evidence type="ECO:0000256" key="1">
    <source>
        <dbReference type="ARBA" id="ARBA00004477"/>
    </source>
</evidence>
<evidence type="ECO:0000259" key="24">
    <source>
        <dbReference type="PROSITE" id="PS50919"/>
    </source>
</evidence>
<dbReference type="InterPro" id="IPR036300">
    <property type="entry name" value="MIR_dom_sf"/>
</dbReference>
<dbReference type="PANTHER" id="PTHR45816">
    <property type="entry name" value="MIR DOMAIN-CONTAINING PROTEIN"/>
    <property type="match status" value="1"/>
</dbReference>
<keyword evidence="13 21" id="KW-0472">Membrane</keyword>
<comment type="subcellular location">
    <subcellularLocation>
        <location evidence="2">Cytoplasmic vesicle</location>
        <location evidence="2">Secretory vesicle membrane</location>
        <topology evidence="2">Multi-pass membrane protein</topology>
    </subcellularLocation>
    <subcellularLocation>
        <location evidence="1 21">Endoplasmic reticulum membrane</location>
        <topology evidence="1 21">Multi-pass membrane protein</topology>
    </subcellularLocation>
</comment>
<keyword evidence="9 21" id="KW-0256">Endoplasmic reticulum</keyword>
<dbReference type="GO" id="GO:0030658">
    <property type="term" value="C:transport vesicle membrane"/>
    <property type="evidence" value="ECO:0007669"/>
    <property type="project" value="UniProtKB-SubCell"/>
</dbReference>
<protein>
    <recommendedName>
        <fullName evidence="21">Inositol 1,4,5-trisphosphate receptor</fullName>
    </recommendedName>
</protein>
<keyword evidence="22" id="KW-0175">Coiled coil</keyword>
<organism evidence="25 26">
    <name type="scientific">Anolis carolinensis</name>
    <name type="common">Green anole</name>
    <name type="synonym">American chameleon</name>
    <dbReference type="NCBI Taxonomy" id="28377"/>
    <lineage>
        <taxon>Eukaryota</taxon>
        <taxon>Metazoa</taxon>
        <taxon>Chordata</taxon>
        <taxon>Craniata</taxon>
        <taxon>Vertebrata</taxon>
        <taxon>Euteleostomi</taxon>
        <taxon>Lepidosauria</taxon>
        <taxon>Squamata</taxon>
        <taxon>Bifurcata</taxon>
        <taxon>Unidentata</taxon>
        <taxon>Episquamata</taxon>
        <taxon>Toxicofera</taxon>
        <taxon>Iguania</taxon>
        <taxon>Dactyloidae</taxon>
        <taxon>Anolis</taxon>
    </lineage>
</organism>
<keyword evidence="14 21" id="KW-0675">Receptor</keyword>
<reference evidence="25" key="2">
    <citation type="submission" date="2025-08" db="UniProtKB">
        <authorList>
            <consortium name="Ensembl"/>
        </authorList>
    </citation>
    <scope>IDENTIFICATION</scope>
</reference>
<dbReference type="InterPro" id="IPR000493">
    <property type="entry name" value="InsP3_rcpt"/>
</dbReference>
<evidence type="ECO:0000256" key="10">
    <source>
        <dbReference type="ARBA" id="ARBA00022837"/>
    </source>
</evidence>
<name>A0A803TJD1_ANOCA</name>
<feature type="coiled-coil region" evidence="22">
    <location>
        <begin position="2582"/>
        <end position="2623"/>
    </location>
</feature>
<dbReference type="Pfam" id="PF08454">
    <property type="entry name" value="RIH_assoc"/>
    <property type="match status" value="1"/>
</dbReference>
<dbReference type="InterPro" id="IPR035910">
    <property type="entry name" value="RyR/IP3R_RIH_dom_sf"/>
</dbReference>
<evidence type="ECO:0000256" key="19">
    <source>
        <dbReference type="ARBA" id="ARBA00059076"/>
    </source>
</evidence>
<dbReference type="SUPFAM" id="SSF82109">
    <property type="entry name" value="MIR domain"/>
    <property type="match status" value="2"/>
</dbReference>
<evidence type="ECO:0000256" key="17">
    <source>
        <dbReference type="ARBA" id="ARBA00023329"/>
    </source>
</evidence>
<dbReference type="FunFam" id="1.25.10.30:FF:000001">
    <property type="entry name" value="Inositol 1,4,5-trisphosphate receptor, type 2"/>
    <property type="match status" value="1"/>
</dbReference>
<dbReference type="InterPro" id="IPR014821">
    <property type="entry name" value="Ins145_P3_rcpt"/>
</dbReference>
<proteinExistence type="inferred from homology"/>
<dbReference type="PANTHER" id="PTHR45816:SF3">
    <property type="entry name" value="INOSITOL 1,4,5-TRISPHOSPHATE RECEPTOR"/>
    <property type="match status" value="1"/>
</dbReference>
<dbReference type="Pfam" id="PF08709">
    <property type="entry name" value="Ins145_P3_rec"/>
    <property type="match status" value="1"/>
</dbReference>
<evidence type="ECO:0000256" key="4">
    <source>
        <dbReference type="ARBA" id="ARBA00022448"/>
    </source>
</evidence>
<dbReference type="Gene3D" id="1.25.10.30">
    <property type="entry name" value="IP3 receptor type 1 binding core, RIH domain"/>
    <property type="match status" value="1"/>
</dbReference>
<feature type="transmembrane region" description="Helical" evidence="21">
    <location>
        <begin position="1656"/>
        <end position="1676"/>
    </location>
</feature>
<dbReference type="FunFam" id="2.80.10.50:FF:000002">
    <property type="entry name" value="Inositol 1,4,5-trisphosphate receptor type 2"/>
    <property type="match status" value="1"/>
</dbReference>
<dbReference type="PROSITE" id="PS50919">
    <property type="entry name" value="MIR"/>
    <property type="match status" value="3"/>
</dbReference>